<keyword evidence="1" id="KW-0234">DNA repair</keyword>
<name>A0ABQ4WDN3_9ASTR</name>
<accession>A0ABQ4WDN3</accession>
<sequence length="57" mass="6277">MTMVFGSGFGQVLLVIPKGSRQDIVTASLKQPYLWGHCNVLNTRLTMGARPEDVTEI</sequence>
<evidence type="ECO:0000313" key="3">
    <source>
        <dbReference type="EMBL" id="GJS50948.1"/>
    </source>
</evidence>
<reference evidence="3" key="2">
    <citation type="submission" date="2022-01" db="EMBL/GenBank/DDBJ databases">
        <authorList>
            <person name="Yamashiro T."/>
            <person name="Shiraishi A."/>
            <person name="Satake H."/>
            <person name="Nakayama K."/>
        </authorList>
    </citation>
    <scope>NUCLEOTIDE SEQUENCE</scope>
</reference>
<feature type="domain" description="DNA helicase Pif1-like DEAD-box helicase" evidence="2">
    <location>
        <begin position="1"/>
        <end position="47"/>
    </location>
</feature>
<comment type="caution">
    <text evidence="3">The sequence shown here is derived from an EMBL/GenBank/DDBJ whole genome shotgun (WGS) entry which is preliminary data.</text>
</comment>
<keyword evidence="1" id="KW-0233">DNA recombination</keyword>
<keyword evidence="1" id="KW-0227">DNA damage</keyword>
<comment type="similarity">
    <text evidence="1">Belongs to the helicase family.</text>
</comment>
<evidence type="ECO:0000256" key="1">
    <source>
        <dbReference type="RuleBase" id="RU363044"/>
    </source>
</evidence>
<protein>
    <recommendedName>
        <fullName evidence="1">ATP-dependent DNA helicase</fullName>
        <ecNumber evidence="1">5.6.2.3</ecNumber>
    </recommendedName>
</protein>
<dbReference type="EMBL" id="BQNB010008552">
    <property type="protein sequence ID" value="GJS50948.1"/>
    <property type="molecule type" value="Genomic_DNA"/>
</dbReference>
<dbReference type="InterPro" id="IPR010285">
    <property type="entry name" value="DNA_helicase_pif1-like_DEAD"/>
</dbReference>
<comment type="catalytic activity">
    <reaction evidence="1">
        <text>ATP + H2O = ADP + phosphate + H(+)</text>
        <dbReference type="Rhea" id="RHEA:13065"/>
        <dbReference type="ChEBI" id="CHEBI:15377"/>
        <dbReference type="ChEBI" id="CHEBI:15378"/>
        <dbReference type="ChEBI" id="CHEBI:30616"/>
        <dbReference type="ChEBI" id="CHEBI:43474"/>
        <dbReference type="ChEBI" id="CHEBI:456216"/>
        <dbReference type="EC" id="5.6.2.3"/>
    </reaction>
</comment>
<dbReference type="Pfam" id="PF05970">
    <property type="entry name" value="PIF1"/>
    <property type="match status" value="1"/>
</dbReference>
<keyword evidence="1" id="KW-0347">Helicase</keyword>
<keyword evidence="1" id="KW-0547">Nucleotide-binding</keyword>
<dbReference type="EC" id="5.6.2.3" evidence="1"/>
<dbReference type="Proteomes" id="UP001151760">
    <property type="component" value="Unassembled WGS sequence"/>
</dbReference>
<comment type="cofactor">
    <cofactor evidence="1">
        <name>Mg(2+)</name>
        <dbReference type="ChEBI" id="CHEBI:18420"/>
    </cofactor>
</comment>
<keyword evidence="1" id="KW-0067">ATP-binding</keyword>
<evidence type="ECO:0000313" key="4">
    <source>
        <dbReference type="Proteomes" id="UP001151760"/>
    </source>
</evidence>
<reference evidence="3" key="1">
    <citation type="journal article" date="2022" name="Int. J. Mol. Sci.">
        <title>Draft Genome of Tanacetum Coccineum: Genomic Comparison of Closely Related Tanacetum-Family Plants.</title>
        <authorList>
            <person name="Yamashiro T."/>
            <person name="Shiraishi A."/>
            <person name="Nakayama K."/>
            <person name="Satake H."/>
        </authorList>
    </citation>
    <scope>NUCLEOTIDE SEQUENCE</scope>
</reference>
<keyword evidence="1" id="KW-0378">Hydrolase</keyword>
<keyword evidence="4" id="KW-1185">Reference proteome</keyword>
<gene>
    <name evidence="3" type="ORF">Tco_0624310</name>
</gene>
<proteinExistence type="inferred from homology"/>
<evidence type="ECO:0000259" key="2">
    <source>
        <dbReference type="Pfam" id="PF05970"/>
    </source>
</evidence>
<organism evidence="3 4">
    <name type="scientific">Tanacetum coccineum</name>
    <dbReference type="NCBI Taxonomy" id="301880"/>
    <lineage>
        <taxon>Eukaryota</taxon>
        <taxon>Viridiplantae</taxon>
        <taxon>Streptophyta</taxon>
        <taxon>Embryophyta</taxon>
        <taxon>Tracheophyta</taxon>
        <taxon>Spermatophyta</taxon>
        <taxon>Magnoliopsida</taxon>
        <taxon>eudicotyledons</taxon>
        <taxon>Gunneridae</taxon>
        <taxon>Pentapetalae</taxon>
        <taxon>asterids</taxon>
        <taxon>campanulids</taxon>
        <taxon>Asterales</taxon>
        <taxon>Asteraceae</taxon>
        <taxon>Asteroideae</taxon>
        <taxon>Anthemideae</taxon>
        <taxon>Anthemidinae</taxon>
        <taxon>Tanacetum</taxon>
    </lineage>
</organism>
<feature type="non-terminal residue" evidence="3">
    <location>
        <position position="57"/>
    </location>
</feature>